<feature type="region of interest" description="Disordered" evidence="1">
    <location>
        <begin position="1"/>
        <end position="29"/>
    </location>
</feature>
<organism evidence="3 4">
    <name type="scientific">Amycolatopsis pretoriensis</name>
    <dbReference type="NCBI Taxonomy" id="218821"/>
    <lineage>
        <taxon>Bacteria</taxon>
        <taxon>Bacillati</taxon>
        <taxon>Actinomycetota</taxon>
        <taxon>Actinomycetes</taxon>
        <taxon>Pseudonocardiales</taxon>
        <taxon>Pseudonocardiaceae</taxon>
        <taxon>Amycolatopsis</taxon>
    </lineage>
</organism>
<feature type="transmembrane region" description="Helical" evidence="2">
    <location>
        <begin position="87"/>
        <end position="109"/>
    </location>
</feature>
<evidence type="ECO:0000313" key="4">
    <source>
        <dbReference type="Proteomes" id="UP000198878"/>
    </source>
</evidence>
<sequence>MRSPQAAKTPAPSGIPVLPDHMTTAPSPADIVPTRYLSVGGQVPQQSPLSRFPPVATDAGAPADPEAEPGRHRHRFTGGEDGQRRPAWLLLTLGVVVVLVLVVGGTYWLGTRTDAPSDAALPPIPTTAVPTDGAIDPQAPLDQRLPALPGKPNDDDSTMSIDKALEAKVITEADAKQLQTHNAREIIFRASSDRDKPHNGNLLMAIPTLSVFDAKHLAAGLRNNLSGAHLAATRIGPTDNDLMYTQRGTAGWVALLWYSSGAVVVGVGVSQPETGDSAELQVRLKAIRDNVATVLPPG</sequence>
<name>A0A1H5QY79_9PSEU</name>
<keyword evidence="2" id="KW-0472">Membrane</keyword>
<evidence type="ECO:0000313" key="3">
    <source>
        <dbReference type="EMBL" id="SEF30288.1"/>
    </source>
</evidence>
<gene>
    <name evidence="3" type="ORF">SAMN05421837_105145</name>
</gene>
<dbReference type="EMBL" id="FNUJ01000005">
    <property type="protein sequence ID" value="SEF30288.1"/>
    <property type="molecule type" value="Genomic_DNA"/>
</dbReference>
<dbReference type="AlphaFoldDB" id="A0A1H5QY79"/>
<dbReference type="STRING" id="218821.SAMN05421837_105145"/>
<feature type="region of interest" description="Disordered" evidence="1">
    <location>
        <begin position="120"/>
        <end position="157"/>
    </location>
</feature>
<evidence type="ECO:0000256" key="2">
    <source>
        <dbReference type="SAM" id="Phobius"/>
    </source>
</evidence>
<reference evidence="4" key="1">
    <citation type="submission" date="2016-10" db="EMBL/GenBank/DDBJ databases">
        <authorList>
            <person name="Varghese N."/>
            <person name="Submissions S."/>
        </authorList>
    </citation>
    <scope>NUCLEOTIDE SEQUENCE [LARGE SCALE GENOMIC DNA]</scope>
    <source>
        <strain evidence="4">DSM 44654</strain>
    </source>
</reference>
<dbReference type="RefSeq" id="WP_143051013.1">
    <property type="nucleotide sequence ID" value="NZ_FNUJ01000005.1"/>
</dbReference>
<proteinExistence type="predicted"/>
<keyword evidence="2" id="KW-1133">Transmembrane helix</keyword>
<evidence type="ECO:0000256" key="1">
    <source>
        <dbReference type="SAM" id="MobiDB-lite"/>
    </source>
</evidence>
<accession>A0A1H5QY79</accession>
<dbReference type="OrthoDB" id="3610689at2"/>
<keyword evidence="2" id="KW-0812">Transmembrane</keyword>
<keyword evidence="4" id="KW-1185">Reference proteome</keyword>
<dbReference type="Proteomes" id="UP000198878">
    <property type="component" value="Unassembled WGS sequence"/>
</dbReference>
<feature type="region of interest" description="Disordered" evidence="1">
    <location>
        <begin position="54"/>
        <end position="80"/>
    </location>
</feature>
<protein>
    <submittedName>
        <fullName evidence="3">Uncharacterized protein</fullName>
    </submittedName>
</protein>